<dbReference type="KEGG" id="dar:Daro_1343"/>
<gene>
    <name evidence="1" type="ordered locus">Daro_1343</name>
</gene>
<dbReference type="AlphaFoldDB" id="Q47GD9"/>
<dbReference type="EMBL" id="CP000089">
    <property type="protein sequence ID" value="AAZ46092.1"/>
    <property type="molecule type" value="Genomic_DNA"/>
</dbReference>
<sequence>MMWANRQVTDKKWGSLCSCGKHYAKAAIADKQRGIESTLGMEKSQKSALPHGKSPETQGFRKLAATVGYRRTDWPACRDYSL</sequence>
<accession>Q47GD9</accession>
<dbReference type="STRING" id="159087.Daro_1343"/>
<organism evidence="1">
    <name type="scientific">Dechloromonas aromatica (strain RCB)</name>
    <dbReference type="NCBI Taxonomy" id="159087"/>
    <lineage>
        <taxon>Bacteria</taxon>
        <taxon>Pseudomonadati</taxon>
        <taxon>Pseudomonadota</taxon>
        <taxon>Betaproteobacteria</taxon>
        <taxon>Rhodocyclales</taxon>
        <taxon>Azonexaceae</taxon>
        <taxon>Dechloromonas</taxon>
    </lineage>
</organism>
<protein>
    <submittedName>
        <fullName evidence="1">Uncharacterized protein</fullName>
    </submittedName>
</protein>
<proteinExistence type="predicted"/>
<evidence type="ECO:0000313" key="1">
    <source>
        <dbReference type="EMBL" id="AAZ46092.1"/>
    </source>
</evidence>
<reference evidence="1" key="1">
    <citation type="submission" date="2005-08" db="EMBL/GenBank/DDBJ databases">
        <title>Complete sequence of Dechloromonas aromatica RCB.</title>
        <authorList>
            <person name="Salinero K.K."/>
            <person name="Copeland A."/>
            <person name="Lucas S."/>
            <person name="Lapidus A."/>
            <person name="Barry K."/>
            <person name="Detter J.C."/>
            <person name="Glavina T."/>
            <person name="Hammon N."/>
            <person name="Israni S."/>
            <person name="Pitluck S."/>
            <person name="Di Bartolo G."/>
            <person name="Trong S."/>
            <person name="Schmutz J."/>
            <person name="Larimer F."/>
            <person name="Land M."/>
            <person name="Ivanova N."/>
            <person name="Richardson P."/>
        </authorList>
    </citation>
    <scope>NUCLEOTIDE SEQUENCE</scope>
    <source>
        <strain evidence="1">RCB</strain>
    </source>
</reference>
<dbReference type="HOGENOM" id="CLU_2552614_0_0_4"/>
<name>Q47GD9_DECAR</name>